<dbReference type="InterPro" id="IPR000997">
    <property type="entry name" value="Cholinesterase"/>
</dbReference>
<accession>D7NHW8</accession>
<keyword evidence="4" id="KW-0531">Neurotransmitter degradation</keyword>
<dbReference type="InterPro" id="IPR002018">
    <property type="entry name" value="CarbesteraseB"/>
</dbReference>
<dbReference type="Gene3D" id="3.40.50.1820">
    <property type="entry name" value="alpha/beta hydrolase"/>
    <property type="match status" value="1"/>
</dbReference>
<reference evidence="11" key="1">
    <citation type="submission" date="2009-05" db="EMBL/GenBank/DDBJ databases">
        <title>Molecular cloning and sequence analysis of esterase gene from Panonychus citri.</title>
        <authorList>
            <person name="He H."/>
            <person name="Zhao Z."/>
            <person name="Jiang H."/>
            <person name="Liu Y."/>
            <person name="Fan Y."/>
            <person name="Wang J."/>
        </authorList>
    </citation>
    <scope>NUCLEOTIDE SEQUENCE</scope>
</reference>
<feature type="signal peptide" evidence="9">
    <location>
        <begin position="1"/>
        <end position="18"/>
    </location>
</feature>
<comment type="similarity">
    <text evidence="1 9">Belongs to the type-B carboxylesterase/lipase family.</text>
</comment>
<proteinExistence type="evidence at transcript level"/>
<name>D7NHW8_PANCT</name>
<feature type="domain" description="Carboxylesterase type B" evidence="10">
    <location>
        <begin position="25"/>
        <end position="498"/>
    </location>
</feature>
<dbReference type="OrthoDB" id="6508443at2759"/>
<dbReference type="GO" id="GO:0005615">
    <property type="term" value="C:extracellular space"/>
    <property type="evidence" value="ECO:0007669"/>
    <property type="project" value="TreeGrafter"/>
</dbReference>
<dbReference type="InterPro" id="IPR050654">
    <property type="entry name" value="AChE-related_enzymes"/>
</dbReference>
<dbReference type="PRINTS" id="PR00878">
    <property type="entry name" value="CHOLNESTRASE"/>
</dbReference>
<evidence type="ECO:0000256" key="5">
    <source>
        <dbReference type="ARBA" id="ARBA00023157"/>
    </source>
</evidence>
<dbReference type="InterPro" id="IPR019819">
    <property type="entry name" value="Carboxylesterase_B_CS"/>
</dbReference>
<dbReference type="PANTHER" id="PTHR43918:SF4">
    <property type="entry name" value="CARBOXYLIC ESTER HYDROLASE"/>
    <property type="match status" value="1"/>
</dbReference>
<dbReference type="EC" id="3.1.1.-" evidence="9"/>
<evidence type="ECO:0000256" key="9">
    <source>
        <dbReference type="RuleBase" id="RU361235"/>
    </source>
</evidence>
<protein>
    <recommendedName>
        <fullName evidence="9">Carboxylic ester hydrolase</fullName>
        <ecNumber evidence="9">3.1.1.-</ecNumber>
    </recommendedName>
</protein>
<evidence type="ECO:0000259" key="10">
    <source>
        <dbReference type="Pfam" id="PF00135"/>
    </source>
</evidence>
<dbReference type="GO" id="GO:0003990">
    <property type="term" value="F:acetylcholinesterase activity"/>
    <property type="evidence" value="ECO:0007669"/>
    <property type="project" value="UniProtKB-EC"/>
</dbReference>
<keyword evidence="2" id="KW-0719">Serine esterase</keyword>
<organism evidence="11">
    <name type="scientific">Panonychus citri</name>
    <name type="common">Citrus red mite</name>
    <name type="synonym">Tetranychus citri</name>
    <dbReference type="NCBI Taxonomy" id="50023"/>
    <lineage>
        <taxon>Eukaryota</taxon>
        <taxon>Metazoa</taxon>
        <taxon>Ecdysozoa</taxon>
        <taxon>Arthropoda</taxon>
        <taxon>Chelicerata</taxon>
        <taxon>Arachnida</taxon>
        <taxon>Acari</taxon>
        <taxon>Acariformes</taxon>
        <taxon>Trombidiformes</taxon>
        <taxon>Prostigmata</taxon>
        <taxon>Eleutherengona</taxon>
        <taxon>Raphignathae</taxon>
        <taxon>Tetranychoidea</taxon>
        <taxon>Tetranychidae</taxon>
        <taxon>Panonychus</taxon>
    </lineage>
</organism>
<evidence type="ECO:0000256" key="8">
    <source>
        <dbReference type="PIRSR" id="PIRSR600997-1"/>
    </source>
</evidence>
<dbReference type="GO" id="GO:0006581">
    <property type="term" value="P:acetylcholine catabolic process"/>
    <property type="evidence" value="ECO:0007669"/>
    <property type="project" value="TreeGrafter"/>
</dbReference>
<dbReference type="Pfam" id="PF00135">
    <property type="entry name" value="COesterase"/>
    <property type="match status" value="1"/>
</dbReference>
<feature type="chain" id="PRO_5005127030" description="Carboxylic ester hydrolase" evidence="9">
    <location>
        <begin position="19"/>
        <end position="550"/>
    </location>
</feature>
<dbReference type="SUPFAM" id="SSF53474">
    <property type="entry name" value="alpha/beta-Hydrolases"/>
    <property type="match status" value="1"/>
</dbReference>
<dbReference type="InterPro" id="IPR029058">
    <property type="entry name" value="AB_hydrolase_fold"/>
</dbReference>
<feature type="active site" description="Charge relay system" evidence="8">
    <location>
        <position position="440"/>
    </location>
</feature>
<keyword evidence="9" id="KW-0732">Signal</keyword>
<dbReference type="PROSITE" id="PS00122">
    <property type="entry name" value="CARBOXYLESTERASE_B_1"/>
    <property type="match status" value="1"/>
</dbReference>
<evidence type="ECO:0000256" key="4">
    <source>
        <dbReference type="ARBA" id="ARBA00022867"/>
    </source>
</evidence>
<evidence type="ECO:0000313" key="11">
    <source>
        <dbReference type="EMBL" id="ADD12954.1"/>
    </source>
</evidence>
<evidence type="ECO:0000256" key="3">
    <source>
        <dbReference type="ARBA" id="ARBA00022801"/>
    </source>
</evidence>
<dbReference type="GO" id="GO:0005886">
    <property type="term" value="C:plasma membrane"/>
    <property type="evidence" value="ECO:0007669"/>
    <property type="project" value="TreeGrafter"/>
</dbReference>
<keyword evidence="3 9" id="KW-0378">Hydrolase</keyword>
<dbReference type="EMBL" id="GQ144324">
    <property type="protein sequence ID" value="ADD12954.1"/>
    <property type="molecule type" value="mRNA"/>
</dbReference>
<evidence type="ECO:0000256" key="6">
    <source>
        <dbReference type="ARBA" id="ARBA00023180"/>
    </source>
</evidence>
<dbReference type="GO" id="GO:0019695">
    <property type="term" value="P:choline metabolic process"/>
    <property type="evidence" value="ECO:0007669"/>
    <property type="project" value="TreeGrafter"/>
</dbReference>
<dbReference type="PROSITE" id="PS00941">
    <property type="entry name" value="CARBOXYLESTERASE_B_2"/>
    <property type="match status" value="1"/>
</dbReference>
<feature type="active site" description="Charge relay system" evidence="8">
    <location>
        <position position="323"/>
    </location>
</feature>
<evidence type="ECO:0000256" key="2">
    <source>
        <dbReference type="ARBA" id="ARBA00022487"/>
    </source>
</evidence>
<dbReference type="ESTHER" id="9acar-d7nhw8">
    <property type="family name" value="Cholinesterase-like"/>
</dbReference>
<sequence length="550" mass="61101">MIFKLLIFVLILIQSIKGEISPGNPEIKLETGKVRGQLINFRGSIVYEFLGIPFAEPPINELRFKKPVPVKPWNDVKSMTNWPPHCTQALFPGFNSDYQFSEDCLTLNVITPSALEHGDKRLRPVMVWIHGGGFAIGSAHFDAYNGTILAATEDIVYVAINYRLGALGFLHLPEHGVPSNLGLWDQLLALQWVKNNIKQFGGDPDQVTIFGESAGGISVAALVVSPRAKGLFKNAILQSGSILNIDTWFNPKSSEIIMEKSNCNSAENVFSCLQSANESVFASVNDFLFWPVHGDDFLPEDPNNLIKSIDSSVNILLGTVGNEGASMLTLTDPVTFDAVNPVNLTFVEAKTIIGDIYGDEWIGYIVDKFFDKIDHNDPNQLRLAIGQSLGDITLACPTHMFGRDAVKYSKSNVYAYYQSHKPSKPIFKITPESNWIPATHGDDVPMMFGGPLNDSTYNQEDTILSMVMLDIWGEFARTGKVPKVGSREWLKWTSDESGKVEMPVKELNSRGLSQFSNQIALDCQKNWPFPIKQLNTNFGNKIKPDNHEEL</sequence>
<comment type="catalytic activity">
    <reaction evidence="7">
        <text>acetylcholine + H2O = choline + acetate + H(+)</text>
        <dbReference type="Rhea" id="RHEA:17561"/>
        <dbReference type="ChEBI" id="CHEBI:15354"/>
        <dbReference type="ChEBI" id="CHEBI:15355"/>
        <dbReference type="ChEBI" id="CHEBI:15377"/>
        <dbReference type="ChEBI" id="CHEBI:15378"/>
        <dbReference type="ChEBI" id="CHEBI:30089"/>
        <dbReference type="EC" id="3.1.1.7"/>
    </reaction>
</comment>
<dbReference type="AlphaFoldDB" id="D7NHW8"/>
<dbReference type="InterPro" id="IPR019826">
    <property type="entry name" value="Carboxylesterase_B_AS"/>
</dbReference>
<feature type="active site" description="Acyl-ester intermediate" evidence="8">
    <location>
        <position position="213"/>
    </location>
</feature>
<evidence type="ECO:0000256" key="1">
    <source>
        <dbReference type="ARBA" id="ARBA00005964"/>
    </source>
</evidence>
<dbReference type="PANTHER" id="PTHR43918">
    <property type="entry name" value="ACETYLCHOLINESTERASE"/>
    <property type="match status" value="1"/>
</dbReference>
<keyword evidence="6" id="KW-0325">Glycoprotein</keyword>
<evidence type="ECO:0000256" key="7">
    <source>
        <dbReference type="ARBA" id="ARBA00048484"/>
    </source>
</evidence>
<keyword evidence="5" id="KW-1015">Disulfide bond</keyword>